<proteinExistence type="predicted"/>
<dbReference type="InterPro" id="IPR001451">
    <property type="entry name" value="Hexapep"/>
</dbReference>
<keyword evidence="2" id="KW-0012">Acyltransferase</keyword>
<evidence type="ECO:0000313" key="3">
    <source>
        <dbReference type="Proteomes" id="UP000254640"/>
    </source>
</evidence>
<dbReference type="AlphaFoldDB" id="A0A379AK80"/>
<evidence type="ECO:0000256" key="1">
    <source>
        <dbReference type="ARBA" id="ARBA00022679"/>
    </source>
</evidence>
<protein>
    <submittedName>
        <fullName evidence="2">2,3,4,5-tetrahydropyridine-2,6-dicarboxylate N-succinyltransferase</fullName>
        <ecNumber evidence="2">2.3.1.117</ecNumber>
    </submittedName>
</protein>
<dbReference type="GO" id="GO:0009085">
    <property type="term" value="P:lysine biosynthetic process"/>
    <property type="evidence" value="ECO:0007669"/>
    <property type="project" value="TreeGrafter"/>
</dbReference>
<name>A0A379AK80_ENTAG</name>
<dbReference type="PANTHER" id="PTHR19136">
    <property type="entry name" value="MOLYBDENUM COFACTOR GUANYLYLTRANSFERASE"/>
    <property type="match status" value="1"/>
</dbReference>
<evidence type="ECO:0000313" key="2">
    <source>
        <dbReference type="EMBL" id="SUB18313.1"/>
    </source>
</evidence>
<keyword evidence="3" id="KW-1185">Reference proteome</keyword>
<organism evidence="2 3">
    <name type="scientific">Enterobacter agglomerans</name>
    <name type="common">Erwinia herbicola</name>
    <name type="synonym">Pantoea agglomerans</name>
    <dbReference type="NCBI Taxonomy" id="549"/>
    <lineage>
        <taxon>Bacteria</taxon>
        <taxon>Pseudomonadati</taxon>
        <taxon>Pseudomonadota</taxon>
        <taxon>Gammaproteobacteria</taxon>
        <taxon>Enterobacterales</taxon>
        <taxon>Erwiniaceae</taxon>
        <taxon>Pantoea</taxon>
        <taxon>Pantoea agglomerans group</taxon>
    </lineage>
</organism>
<dbReference type="Proteomes" id="UP000254640">
    <property type="component" value="Unassembled WGS sequence"/>
</dbReference>
<dbReference type="GO" id="GO:0008666">
    <property type="term" value="F:2,3,4,5-tetrahydropyridine-2,6-dicarboxylate N-succinyltransferase activity"/>
    <property type="evidence" value="ECO:0007669"/>
    <property type="project" value="UniProtKB-EC"/>
</dbReference>
<dbReference type="Gene3D" id="2.160.10.10">
    <property type="entry name" value="Hexapeptide repeat proteins"/>
    <property type="match status" value="1"/>
</dbReference>
<dbReference type="Pfam" id="PF14602">
    <property type="entry name" value="Hexapep_2"/>
    <property type="match status" value="1"/>
</dbReference>
<dbReference type="GO" id="GO:0016779">
    <property type="term" value="F:nucleotidyltransferase activity"/>
    <property type="evidence" value="ECO:0007669"/>
    <property type="project" value="TreeGrafter"/>
</dbReference>
<dbReference type="PANTHER" id="PTHR19136:SF52">
    <property type="entry name" value="2,3,4,5-TETRAHYDROPYRIDINE-2,6-DICARBOXYLATE N-SUCCINYLTRANSFERASE"/>
    <property type="match status" value="1"/>
</dbReference>
<dbReference type="InterPro" id="IPR011004">
    <property type="entry name" value="Trimer_LpxA-like_sf"/>
</dbReference>
<gene>
    <name evidence="2" type="primary">dapD_2</name>
    <name evidence="2" type="ORF">NCTC9381_04269</name>
</gene>
<sequence>MACWRPLQANPTIIEDNCFIGARSEIVEGVIVEEGSVISMGVYIGQSTKIYDRETGEVHYGRVPAGSVVVSGNLPSKDGSYSLYCAVIVKKVDAKTLGKTGINELLRTIE</sequence>
<reference evidence="2 3" key="1">
    <citation type="submission" date="2018-06" db="EMBL/GenBank/DDBJ databases">
        <authorList>
            <consortium name="Pathogen Informatics"/>
            <person name="Doyle S."/>
        </authorList>
    </citation>
    <scope>NUCLEOTIDE SEQUENCE [LARGE SCALE GENOMIC DNA]</scope>
    <source>
        <strain evidence="2 3">NCTC9381</strain>
    </source>
</reference>
<dbReference type="SUPFAM" id="SSF51161">
    <property type="entry name" value="Trimeric LpxA-like enzymes"/>
    <property type="match status" value="1"/>
</dbReference>
<dbReference type="EMBL" id="UGSO01000001">
    <property type="protein sequence ID" value="SUB18313.1"/>
    <property type="molecule type" value="Genomic_DNA"/>
</dbReference>
<accession>A0A379AK80</accession>
<keyword evidence="1 2" id="KW-0808">Transferase</keyword>
<dbReference type="EC" id="2.3.1.117" evidence="2"/>
<dbReference type="GO" id="GO:0019877">
    <property type="term" value="P:diaminopimelate biosynthetic process"/>
    <property type="evidence" value="ECO:0007669"/>
    <property type="project" value="TreeGrafter"/>
</dbReference>